<dbReference type="NCBIfam" id="TIGR01951">
    <property type="entry name" value="nusB"/>
    <property type="match status" value="1"/>
</dbReference>
<dbReference type="PANTHER" id="PTHR11078:SF3">
    <property type="entry name" value="ANTITERMINATION NUSB DOMAIN-CONTAINING PROTEIN"/>
    <property type="match status" value="1"/>
</dbReference>
<keyword evidence="9" id="KW-1185">Reference proteome</keyword>
<gene>
    <name evidence="6 8" type="primary">nusB</name>
    <name evidence="8" type="ORF">Lsed01_00286</name>
</gene>
<comment type="similarity">
    <text evidence="1 6">Belongs to the NusB family.</text>
</comment>
<evidence type="ECO:0000256" key="2">
    <source>
        <dbReference type="ARBA" id="ARBA00022814"/>
    </source>
</evidence>
<reference evidence="8 9" key="1">
    <citation type="submission" date="2024-02" db="EMBL/GenBank/DDBJ databases">
        <title>Lysinimicrobium sediminis NBRC 112286.</title>
        <authorList>
            <person name="Ichikawa N."/>
            <person name="Katano-Makiyama Y."/>
            <person name="Hidaka K."/>
        </authorList>
    </citation>
    <scope>NUCLEOTIDE SEQUENCE [LARGE SCALE GENOMIC DNA]</scope>
    <source>
        <strain evidence="8 9">NBRC 112286</strain>
    </source>
</reference>
<evidence type="ECO:0000313" key="8">
    <source>
        <dbReference type="EMBL" id="GAA5517870.1"/>
    </source>
</evidence>
<dbReference type="InterPro" id="IPR006027">
    <property type="entry name" value="NusB_RsmB_TIM44"/>
</dbReference>
<name>A0ABP9WDH6_9MICO</name>
<dbReference type="Pfam" id="PF01029">
    <property type="entry name" value="NusB"/>
    <property type="match status" value="1"/>
</dbReference>
<dbReference type="Proteomes" id="UP001426770">
    <property type="component" value="Unassembled WGS sequence"/>
</dbReference>
<organism evidence="8 9">
    <name type="scientific">Demequina sediminis</name>
    <dbReference type="NCBI Taxonomy" id="1930058"/>
    <lineage>
        <taxon>Bacteria</taxon>
        <taxon>Bacillati</taxon>
        <taxon>Actinomycetota</taxon>
        <taxon>Actinomycetes</taxon>
        <taxon>Micrococcales</taxon>
        <taxon>Demequinaceae</taxon>
        <taxon>Demequina</taxon>
    </lineage>
</organism>
<accession>A0ABP9WDH6</accession>
<protein>
    <recommendedName>
        <fullName evidence="6">Transcription antitermination protein NusB</fullName>
    </recommendedName>
    <alternativeName>
        <fullName evidence="6">Antitermination factor NusB</fullName>
    </alternativeName>
</protein>
<evidence type="ECO:0000313" key="9">
    <source>
        <dbReference type="Proteomes" id="UP001426770"/>
    </source>
</evidence>
<evidence type="ECO:0000256" key="6">
    <source>
        <dbReference type="HAMAP-Rule" id="MF_00073"/>
    </source>
</evidence>
<comment type="caution">
    <text evidence="8">The sequence shown here is derived from an EMBL/GenBank/DDBJ whole genome shotgun (WGS) entry which is preliminary data.</text>
</comment>
<keyword evidence="5 6" id="KW-0804">Transcription</keyword>
<feature type="domain" description="NusB/RsmB/TIM44" evidence="7">
    <location>
        <begin position="6"/>
        <end position="131"/>
    </location>
</feature>
<sequence>MAARTKARKRALDVLFEADQRGDNVLSVLQTRLVDSGRETPLPLYAEQIVRGVVQWWPELNAIIQDASPEWQLTRMPAVDRALLRIGAWEILCNDEISLGTAIDEAVKLAADLSTDDSPAFINGVLGTIAREAPALKAAK</sequence>
<keyword evidence="3 6" id="KW-0694">RNA-binding</keyword>
<dbReference type="EMBL" id="BAABRR010000001">
    <property type="protein sequence ID" value="GAA5517870.1"/>
    <property type="molecule type" value="Genomic_DNA"/>
</dbReference>
<evidence type="ECO:0000259" key="7">
    <source>
        <dbReference type="Pfam" id="PF01029"/>
    </source>
</evidence>
<keyword evidence="2 6" id="KW-0889">Transcription antitermination</keyword>
<dbReference type="SUPFAM" id="SSF48013">
    <property type="entry name" value="NusB-like"/>
    <property type="match status" value="1"/>
</dbReference>
<dbReference type="InterPro" id="IPR035926">
    <property type="entry name" value="NusB-like_sf"/>
</dbReference>
<dbReference type="HAMAP" id="MF_00073">
    <property type="entry name" value="NusB"/>
    <property type="match status" value="1"/>
</dbReference>
<dbReference type="PANTHER" id="PTHR11078">
    <property type="entry name" value="N UTILIZATION SUBSTANCE PROTEIN B-RELATED"/>
    <property type="match status" value="1"/>
</dbReference>
<evidence type="ECO:0000256" key="3">
    <source>
        <dbReference type="ARBA" id="ARBA00022884"/>
    </source>
</evidence>
<proteinExistence type="inferred from homology"/>
<dbReference type="InterPro" id="IPR011605">
    <property type="entry name" value="NusB_fam"/>
</dbReference>
<keyword evidence="4 6" id="KW-0805">Transcription regulation</keyword>
<dbReference type="Gene3D" id="1.10.940.10">
    <property type="entry name" value="NusB-like"/>
    <property type="match status" value="1"/>
</dbReference>
<dbReference type="RefSeq" id="WP_286215926.1">
    <property type="nucleotide sequence ID" value="NZ_AP027736.1"/>
</dbReference>
<comment type="function">
    <text evidence="6">Involved in transcription antitermination. Required for transcription of ribosomal RNA (rRNA) genes. Binds specifically to the boxA antiterminator sequence of the ribosomal RNA (rrn) operons.</text>
</comment>
<evidence type="ECO:0000256" key="1">
    <source>
        <dbReference type="ARBA" id="ARBA00005952"/>
    </source>
</evidence>
<evidence type="ECO:0000256" key="5">
    <source>
        <dbReference type="ARBA" id="ARBA00023163"/>
    </source>
</evidence>
<evidence type="ECO:0000256" key="4">
    <source>
        <dbReference type="ARBA" id="ARBA00023015"/>
    </source>
</evidence>